<keyword evidence="1" id="KW-1185">Reference proteome</keyword>
<dbReference type="Proteomes" id="UP000887566">
    <property type="component" value="Unplaced"/>
</dbReference>
<proteinExistence type="predicted"/>
<accession>A0A914VH27</accession>
<name>A0A914VH27_9BILA</name>
<reference evidence="2" key="1">
    <citation type="submission" date="2022-11" db="UniProtKB">
        <authorList>
            <consortium name="WormBaseParasite"/>
        </authorList>
    </citation>
    <scope>IDENTIFICATION</scope>
</reference>
<evidence type="ECO:0000313" key="1">
    <source>
        <dbReference type="Proteomes" id="UP000887566"/>
    </source>
</evidence>
<dbReference type="WBParaSite" id="PSAMB.scaffold194size67021.g3342.t1">
    <property type="protein sequence ID" value="PSAMB.scaffold194size67021.g3342.t1"/>
    <property type="gene ID" value="PSAMB.scaffold194size67021.g3342"/>
</dbReference>
<dbReference type="AlphaFoldDB" id="A0A914VH27"/>
<evidence type="ECO:0000313" key="2">
    <source>
        <dbReference type="WBParaSite" id="PSAMB.scaffold194size67021.g3342.t1"/>
    </source>
</evidence>
<sequence length="149" mass="16680">MNCRALVVSRAPVAGHSKQHALVRSRPPPAVRELMRLCLWRAGRRTDESTSDGMRPTGFVLARVLPPLSRGYCRHAQIIMRGSGVRLIEGTAFSSSNRRFLDAVEHWRRVCTRPDRYCAINRSPVQHHSDGCAPDRLGPFAFFADSAVD</sequence>
<organism evidence="1 2">
    <name type="scientific">Plectus sambesii</name>
    <dbReference type="NCBI Taxonomy" id="2011161"/>
    <lineage>
        <taxon>Eukaryota</taxon>
        <taxon>Metazoa</taxon>
        <taxon>Ecdysozoa</taxon>
        <taxon>Nematoda</taxon>
        <taxon>Chromadorea</taxon>
        <taxon>Plectida</taxon>
        <taxon>Plectina</taxon>
        <taxon>Plectoidea</taxon>
        <taxon>Plectidae</taxon>
        <taxon>Plectus</taxon>
    </lineage>
</organism>
<protein>
    <submittedName>
        <fullName evidence="2">Uncharacterized protein</fullName>
    </submittedName>
</protein>